<accession>A0A212JY55</accession>
<evidence type="ECO:0000313" key="2">
    <source>
        <dbReference type="EMBL" id="SBW04376.1"/>
    </source>
</evidence>
<gene>
    <name evidence="2" type="ORF">KL86CLO1_11898</name>
</gene>
<dbReference type="EMBL" id="FLUN01000001">
    <property type="protein sequence ID" value="SBW04376.1"/>
    <property type="molecule type" value="Genomic_DNA"/>
</dbReference>
<organism evidence="2">
    <name type="scientific">uncultured Eubacteriales bacterium</name>
    <dbReference type="NCBI Taxonomy" id="172733"/>
    <lineage>
        <taxon>Bacteria</taxon>
        <taxon>Bacillati</taxon>
        <taxon>Bacillota</taxon>
        <taxon>Clostridia</taxon>
        <taxon>Eubacteriales</taxon>
        <taxon>environmental samples</taxon>
    </lineage>
</organism>
<reference evidence="2" key="1">
    <citation type="submission" date="2016-04" db="EMBL/GenBank/DDBJ databases">
        <authorList>
            <person name="Evans L.H."/>
            <person name="Alamgir A."/>
            <person name="Owens N."/>
            <person name="Weber N.D."/>
            <person name="Virtaneva K."/>
            <person name="Barbian K."/>
            <person name="Babar A."/>
            <person name="Rosenke K."/>
        </authorList>
    </citation>
    <scope>NUCLEOTIDE SEQUENCE</scope>
    <source>
        <strain evidence="2">86</strain>
    </source>
</reference>
<protein>
    <submittedName>
        <fullName evidence="2">Uncharacterized protein</fullName>
    </submittedName>
</protein>
<feature type="region of interest" description="Disordered" evidence="1">
    <location>
        <begin position="1"/>
        <end position="36"/>
    </location>
</feature>
<proteinExistence type="predicted"/>
<evidence type="ECO:0000256" key="1">
    <source>
        <dbReference type="SAM" id="MobiDB-lite"/>
    </source>
</evidence>
<dbReference type="AlphaFoldDB" id="A0A212JY55"/>
<name>A0A212JY55_9FIRM</name>
<sequence length="36" mass="3791">MTCLGSAETENKAQDAAQGPGGLDNNDFHTMTSYQS</sequence>